<comment type="similarity">
    <text evidence="2">Belongs to the short-chain dehydrogenases/reductases (SDR) family.</text>
</comment>
<accession>A0ABY7F8Z2</accession>
<dbReference type="SUPFAM" id="SSF51735">
    <property type="entry name" value="NAD(P)-binding Rossmann-fold domains"/>
    <property type="match status" value="1"/>
</dbReference>
<dbReference type="Pfam" id="PF00106">
    <property type="entry name" value="adh_short"/>
    <property type="match status" value="1"/>
</dbReference>
<reference evidence="3" key="1">
    <citation type="submission" date="2022-11" db="EMBL/GenBank/DDBJ databases">
        <title>Centuries of genome instability and evolution in soft-shell clam transmissible cancer (bioRxiv).</title>
        <authorList>
            <person name="Hart S.F.M."/>
            <person name="Yonemitsu M.A."/>
            <person name="Giersch R.M."/>
            <person name="Beal B.F."/>
            <person name="Arriagada G."/>
            <person name="Davis B.W."/>
            <person name="Ostrander E.A."/>
            <person name="Goff S.P."/>
            <person name="Metzger M.J."/>
        </authorList>
    </citation>
    <scope>NUCLEOTIDE SEQUENCE</scope>
    <source>
        <strain evidence="3">MELC-2E11</strain>
        <tissue evidence="3">Siphon/mantle</tissue>
    </source>
</reference>
<dbReference type="PANTHER" id="PTHR43313">
    <property type="entry name" value="SHORT-CHAIN DEHYDROGENASE/REDUCTASE FAMILY 9C"/>
    <property type="match status" value="1"/>
</dbReference>
<dbReference type="PRINTS" id="PR00080">
    <property type="entry name" value="SDRFAMILY"/>
</dbReference>
<gene>
    <name evidence="3" type="ORF">MAR_000486</name>
</gene>
<proteinExistence type="inferred from homology"/>
<evidence type="ECO:0000256" key="1">
    <source>
        <dbReference type="ARBA" id="ARBA00023002"/>
    </source>
</evidence>
<dbReference type="PROSITE" id="PS00061">
    <property type="entry name" value="ADH_SHORT"/>
    <property type="match status" value="1"/>
</dbReference>
<dbReference type="InterPro" id="IPR036291">
    <property type="entry name" value="NAD(P)-bd_dom_sf"/>
</dbReference>
<sequence>MSIGDLLPVSFFEVAFLATWLLLPVLVWRADVEAYVFGLIVIYMCIRTIRRRRRTLLPVTGKAVLVSGCDSGFGHMVAKKLDDLGYKVFAGCLSVDGPGAATLKESSSANFHIVHLDVTSDISVREVGQYVRDNIGDAKLWALVNNAGVYGHGDVELCSLETYQRLTDVNLFGMIRVTQELLPLLRQSQGRVVTMSSINGRFPWPSTSAYNATKYGLECVSDCLRLEMTKFGVRVALVEPAMFGGSTDIHSPQNETYTREYMRTQIDTIIHLKKRLNAKSPDAVIDAVVDAVSSSEPQYRYVVHGGPFQIDPLAVFGQIYPYLPEWLSDWMICRATGHNSLQMLGGDAFGHPGPESVGQKQE</sequence>
<dbReference type="EMBL" id="CP111022">
    <property type="protein sequence ID" value="WAR18648.1"/>
    <property type="molecule type" value="Genomic_DNA"/>
</dbReference>
<keyword evidence="4" id="KW-1185">Reference proteome</keyword>
<protein>
    <submittedName>
        <fullName evidence="3">BDH-like protein</fullName>
    </submittedName>
</protein>
<evidence type="ECO:0000313" key="3">
    <source>
        <dbReference type="EMBL" id="WAR18648.1"/>
    </source>
</evidence>
<evidence type="ECO:0000313" key="4">
    <source>
        <dbReference type="Proteomes" id="UP001164746"/>
    </source>
</evidence>
<evidence type="ECO:0000256" key="2">
    <source>
        <dbReference type="RuleBase" id="RU000363"/>
    </source>
</evidence>
<dbReference type="PANTHER" id="PTHR43313:SF43">
    <property type="entry name" value="D-BETA-HYDROXYBUTYRATE DEHYDROGENASE, MITOCHONDRIAL"/>
    <property type="match status" value="1"/>
</dbReference>
<dbReference type="PRINTS" id="PR00081">
    <property type="entry name" value="GDHRDH"/>
</dbReference>
<organism evidence="3 4">
    <name type="scientific">Mya arenaria</name>
    <name type="common">Soft-shell clam</name>
    <dbReference type="NCBI Taxonomy" id="6604"/>
    <lineage>
        <taxon>Eukaryota</taxon>
        <taxon>Metazoa</taxon>
        <taxon>Spiralia</taxon>
        <taxon>Lophotrochozoa</taxon>
        <taxon>Mollusca</taxon>
        <taxon>Bivalvia</taxon>
        <taxon>Autobranchia</taxon>
        <taxon>Heteroconchia</taxon>
        <taxon>Euheterodonta</taxon>
        <taxon>Imparidentia</taxon>
        <taxon>Neoheterodontei</taxon>
        <taxon>Myida</taxon>
        <taxon>Myoidea</taxon>
        <taxon>Myidae</taxon>
        <taxon>Mya</taxon>
    </lineage>
</organism>
<keyword evidence="1" id="KW-0560">Oxidoreductase</keyword>
<dbReference type="Gene3D" id="3.40.50.720">
    <property type="entry name" value="NAD(P)-binding Rossmann-like Domain"/>
    <property type="match status" value="1"/>
</dbReference>
<dbReference type="InterPro" id="IPR020904">
    <property type="entry name" value="Sc_DH/Rdtase_CS"/>
</dbReference>
<name>A0ABY7F8Z2_MYAAR</name>
<dbReference type="Proteomes" id="UP001164746">
    <property type="component" value="Chromosome 11"/>
</dbReference>
<dbReference type="InterPro" id="IPR002347">
    <property type="entry name" value="SDR_fam"/>
</dbReference>